<gene>
    <name evidence="1" type="ORF">JOE21_000474</name>
</gene>
<evidence type="ECO:0008006" key="3">
    <source>
        <dbReference type="Google" id="ProtNLM"/>
    </source>
</evidence>
<evidence type="ECO:0000313" key="1">
    <source>
        <dbReference type="EMBL" id="MDR6224486.1"/>
    </source>
</evidence>
<dbReference type="Pfam" id="PF10673">
    <property type="entry name" value="DUF2487"/>
    <property type="match status" value="1"/>
</dbReference>
<protein>
    <recommendedName>
        <fullName evidence="3">DUF2487 family protein</fullName>
    </recommendedName>
</protein>
<sequence>MRLSQVDPDEWNQLAAYVDTVLLPVYRIRFPDKRLDVEEAKRINRVAAKVEAELQGRLLLTSPIPYTTEQTDVWHRYLEEVVHDLAASPFPHVVILAPAEWNWTAFTMEPGVLRVNISADEEVETAVNRVIDQIVSMWQTSKRYDSTDEGK</sequence>
<proteinExistence type="predicted"/>
<keyword evidence="2" id="KW-1185">Reference proteome</keyword>
<dbReference type="EMBL" id="JAVDQG010000001">
    <property type="protein sequence ID" value="MDR6224486.1"/>
    <property type="molecule type" value="Genomic_DNA"/>
</dbReference>
<organism evidence="1 2">
    <name type="scientific">Desmospora profundinema</name>
    <dbReference type="NCBI Taxonomy" id="1571184"/>
    <lineage>
        <taxon>Bacteria</taxon>
        <taxon>Bacillati</taxon>
        <taxon>Bacillota</taxon>
        <taxon>Bacilli</taxon>
        <taxon>Bacillales</taxon>
        <taxon>Thermoactinomycetaceae</taxon>
        <taxon>Desmospora</taxon>
    </lineage>
</organism>
<dbReference type="RefSeq" id="WP_309861856.1">
    <property type="nucleotide sequence ID" value="NZ_JAVDQG010000001.1"/>
</dbReference>
<accession>A0ABU1II91</accession>
<dbReference type="Proteomes" id="UP001185012">
    <property type="component" value="Unassembled WGS sequence"/>
</dbReference>
<comment type="caution">
    <text evidence="1">The sequence shown here is derived from an EMBL/GenBank/DDBJ whole genome shotgun (WGS) entry which is preliminary data.</text>
</comment>
<evidence type="ECO:0000313" key="2">
    <source>
        <dbReference type="Proteomes" id="UP001185012"/>
    </source>
</evidence>
<name>A0ABU1II91_9BACL</name>
<dbReference type="InterPro" id="IPR019615">
    <property type="entry name" value="DUF2487"/>
</dbReference>
<reference evidence="1 2" key="1">
    <citation type="submission" date="2023-07" db="EMBL/GenBank/DDBJ databases">
        <title>Genomic Encyclopedia of Type Strains, Phase IV (KMG-IV): sequencing the most valuable type-strain genomes for metagenomic binning, comparative biology and taxonomic classification.</title>
        <authorList>
            <person name="Goeker M."/>
        </authorList>
    </citation>
    <scope>NUCLEOTIDE SEQUENCE [LARGE SCALE GENOMIC DNA]</scope>
    <source>
        <strain evidence="1 2">DSM 45903</strain>
    </source>
</reference>